<dbReference type="CDD" id="cd01310">
    <property type="entry name" value="TatD_DNAse"/>
    <property type="match status" value="1"/>
</dbReference>
<dbReference type="PROSITE" id="PS01091">
    <property type="entry name" value="TATD_3"/>
    <property type="match status" value="1"/>
</dbReference>
<protein>
    <submittedName>
        <fullName evidence="2">Putative metal-dependent hydrolase YcfH</fullName>
        <ecNumber evidence="2">3.1.-.-</ecNumber>
    </submittedName>
</protein>
<accession>A0A645EQX1</accession>
<evidence type="ECO:0000256" key="1">
    <source>
        <dbReference type="ARBA" id="ARBA00022801"/>
    </source>
</evidence>
<dbReference type="InterPro" id="IPR032466">
    <property type="entry name" value="Metal_Hydrolase"/>
</dbReference>
<comment type="caution">
    <text evidence="2">The sequence shown here is derived from an EMBL/GenBank/DDBJ whole genome shotgun (WGS) entry which is preliminary data.</text>
</comment>
<dbReference type="PROSITE" id="PS01090">
    <property type="entry name" value="TATD_2"/>
    <property type="match status" value="1"/>
</dbReference>
<reference evidence="2" key="1">
    <citation type="submission" date="2019-08" db="EMBL/GenBank/DDBJ databases">
        <authorList>
            <person name="Kucharzyk K."/>
            <person name="Murdoch R.W."/>
            <person name="Higgins S."/>
            <person name="Loffler F."/>
        </authorList>
    </citation>
    <scope>NUCLEOTIDE SEQUENCE</scope>
</reference>
<gene>
    <name evidence="2" type="primary">ycfH_19</name>
    <name evidence="2" type="ORF">SDC9_150779</name>
</gene>
<keyword evidence="1 2" id="KW-0378">Hydrolase</keyword>
<dbReference type="AlphaFoldDB" id="A0A645EQX1"/>
<proteinExistence type="predicted"/>
<dbReference type="PANTHER" id="PTHR46124:SF4">
    <property type="entry name" value="HYDROLASE TATD"/>
    <property type="match status" value="1"/>
</dbReference>
<dbReference type="GO" id="GO:0005829">
    <property type="term" value="C:cytosol"/>
    <property type="evidence" value="ECO:0007669"/>
    <property type="project" value="TreeGrafter"/>
</dbReference>
<organism evidence="2">
    <name type="scientific">bioreactor metagenome</name>
    <dbReference type="NCBI Taxonomy" id="1076179"/>
    <lineage>
        <taxon>unclassified sequences</taxon>
        <taxon>metagenomes</taxon>
        <taxon>ecological metagenomes</taxon>
    </lineage>
</organism>
<dbReference type="Gene3D" id="3.20.20.140">
    <property type="entry name" value="Metal-dependent hydrolases"/>
    <property type="match status" value="1"/>
</dbReference>
<dbReference type="PANTHER" id="PTHR46124">
    <property type="entry name" value="D-AMINOACYL-TRNA DEACYLASE"/>
    <property type="match status" value="1"/>
</dbReference>
<dbReference type="EC" id="3.1.-.-" evidence="2"/>
<dbReference type="InterPro" id="IPR018228">
    <property type="entry name" value="DNase_TatD-rel_CS"/>
</dbReference>
<evidence type="ECO:0000313" key="2">
    <source>
        <dbReference type="EMBL" id="MPN03549.1"/>
    </source>
</evidence>
<dbReference type="GO" id="GO:0016788">
    <property type="term" value="F:hydrolase activity, acting on ester bonds"/>
    <property type="evidence" value="ECO:0007669"/>
    <property type="project" value="InterPro"/>
</dbReference>
<name>A0A645EQX1_9ZZZZ</name>
<dbReference type="Pfam" id="PF01026">
    <property type="entry name" value="TatD_DNase"/>
    <property type="match status" value="1"/>
</dbReference>
<dbReference type="EMBL" id="VSSQ01049471">
    <property type="protein sequence ID" value="MPN03549.1"/>
    <property type="molecule type" value="Genomic_DNA"/>
</dbReference>
<dbReference type="InterPro" id="IPR001130">
    <property type="entry name" value="TatD-like"/>
</dbReference>
<dbReference type="SUPFAM" id="SSF51556">
    <property type="entry name" value="Metallo-dependent hydrolases"/>
    <property type="match status" value="1"/>
</dbReference>
<sequence>MAENANEKSYVAIGEIGIDGYWSREFIEEQSLVFQKQIEIAASLSLPVIIHSRDANEEIFTVLDKTKHLGIEGVFHAFSGSLETYKRIRSYGNFLVGIGGVVTYKNSKLPGTLAGIPIEHILLETDAPWLTPVPYRGKRNEPSYIHHIAAKVAETKGCSINEVAEMTTENAIKLFRLKI</sequence>